<dbReference type="InterPro" id="IPR036866">
    <property type="entry name" value="RibonucZ/Hydroxyglut_hydro"/>
</dbReference>
<accession>A0A923HFB1</accession>
<protein>
    <submittedName>
        <fullName evidence="2">MBL fold metallo-hydrolase</fullName>
    </submittedName>
</protein>
<evidence type="ECO:0000313" key="3">
    <source>
        <dbReference type="Proteomes" id="UP000634011"/>
    </source>
</evidence>
<dbReference type="RefSeq" id="WP_186912642.1">
    <property type="nucleotide sequence ID" value="NZ_JACOFV010000010.1"/>
</dbReference>
<name>A0A923HFB1_9BURK</name>
<dbReference type="PANTHER" id="PTHR42951">
    <property type="entry name" value="METALLO-BETA-LACTAMASE DOMAIN-CONTAINING"/>
    <property type="match status" value="1"/>
</dbReference>
<dbReference type="InterPro" id="IPR001279">
    <property type="entry name" value="Metallo-B-lactamas"/>
</dbReference>
<dbReference type="SMART" id="SM00849">
    <property type="entry name" value="Lactamase_B"/>
    <property type="match status" value="1"/>
</dbReference>
<evidence type="ECO:0000313" key="2">
    <source>
        <dbReference type="EMBL" id="MBC3862704.1"/>
    </source>
</evidence>
<dbReference type="PANTHER" id="PTHR42951:SF14">
    <property type="entry name" value="METALLO-BETA-LACTAMASE SUPERFAMILY PROTEIN"/>
    <property type="match status" value="1"/>
</dbReference>
<dbReference type="SUPFAM" id="SSF56281">
    <property type="entry name" value="Metallo-hydrolase/oxidoreductase"/>
    <property type="match status" value="1"/>
</dbReference>
<dbReference type="Proteomes" id="UP000634011">
    <property type="component" value="Unassembled WGS sequence"/>
</dbReference>
<evidence type="ECO:0000259" key="1">
    <source>
        <dbReference type="SMART" id="SM00849"/>
    </source>
</evidence>
<dbReference type="AlphaFoldDB" id="A0A923HFB1"/>
<dbReference type="Pfam" id="PF00753">
    <property type="entry name" value="Lactamase_B"/>
    <property type="match status" value="1"/>
</dbReference>
<feature type="domain" description="Metallo-beta-lactamase" evidence="1">
    <location>
        <begin position="21"/>
        <end position="205"/>
    </location>
</feature>
<organism evidence="2 3">
    <name type="scientific">Undibacterium jejuense</name>
    <dbReference type="NCBI Taxonomy" id="1344949"/>
    <lineage>
        <taxon>Bacteria</taxon>
        <taxon>Pseudomonadati</taxon>
        <taxon>Pseudomonadota</taxon>
        <taxon>Betaproteobacteria</taxon>
        <taxon>Burkholderiales</taxon>
        <taxon>Oxalobacteraceae</taxon>
        <taxon>Undibacterium</taxon>
    </lineage>
</organism>
<sequence length="305" mass="33646">MDDETLKLPHGMQIFQRGWLSSNNILFICDTQTALVDSGYVSHAAQTLALVQHALQGRQLDLLINTHLHSDHCGANALLQHTYGCQTLIPEADVHAVTNWDEEQLSFTATGQECPRFRFDHVLKAGDQLLLANLSWQVLAAPGHDPHSVILYCAQEGILISADALWENGFGVIFPELEGESGFAEQAATLQLIEELDVRLVIPGHGAAFTDKQAAVGRARSRLDYLSADPKRNARNAIKVLMAFMLLDRREMTLTQLSACLNQVRMMRIAAAHLALPIEHLLPQLIQELIKAGAARLEGEHLLSC</sequence>
<dbReference type="CDD" id="cd06262">
    <property type="entry name" value="metallo-hydrolase-like_MBL-fold"/>
    <property type="match status" value="1"/>
</dbReference>
<dbReference type="Gene3D" id="3.60.15.10">
    <property type="entry name" value="Ribonuclease Z/Hydroxyacylglutathione hydrolase-like"/>
    <property type="match status" value="1"/>
</dbReference>
<dbReference type="EMBL" id="JACOFV010000010">
    <property type="protein sequence ID" value="MBC3862704.1"/>
    <property type="molecule type" value="Genomic_DNA"/>
</dbReference>
<gene>
    <name evidence="2" type="ORF">H8K32_11375</name>
</gene>
<keyword evidence="3" id="KW-1185">Reference proteome</keyword>
<proteinExistence type="predicted"/>
<dbReference type="InterPro" id="IPR050855">
    <property type="entry name" value="NDM-1-like"/>
</dbReference>
<comment type="caution">
    <text evidence="2">The sequence shown here is derived from an EMBL/GenBank/DDBJ whole genome shotgun (WGS) entry which is preliminary data.</text>
</comment>
<reference evidence="2" key="1">
    <citation type="submission" date="2020-08" db="EMBL/GenBank/DDBJ databases">
        <title>Novel species isolated from subtropical streams in China.</title>
        <authorList>
            <person name="Lu H."/>
        </authorList>
    </citation>
    <scope>NUCLEOTIDE SEQUENCE</scope>
    <source>
        <strain evidence="2">KACC 12607</strain>
    </source>
</reference>